<proteinExistence type="predicted"/>
<protein>
    <submittedName>
        <fullName evidence="1">Uncharacterized protein</fullName>
    </submittedName>
</protein>
<reference evidence="1 2" key="1">
    <citation type="submission" date="2015-01" db="EMBL/GenBank/DDBJ databases">
        <title>Evolution of Trichinella species and genotypes.</title>
        <authorList>
            <person name="Korhonen P.K."/>
            <person name="Edoardo P."/>
            <person name="Giuseppe L.R."/>
            <person name="Gasser R.B."/>
        </authorList>
    </citation>
    <scope>NUCLEOTIDE SEQUENCE [LARGE SCALE GENOMIC DNA]</scope>
    <source>
        <strain evidence="1">ISS37</strain>
    </source>
</reference>
<dbReference type="Proteomes" id="UP000054630">
    <property type="component" value="Unassembled WGS sequence"/>
</dbReference>
<evidence type="ECO:0000313" key="2">
    <source>
        <dbReference type="Proteomes" id="UP000054630"/>
    </source>
</evidence>
<dbReference type="AlphaFoldDB" id="A0A0V0RCM2"/>
<keyword evidence="2" id="KW-1185">Reference proteome</keyword>
<organism evidence="1 2">
    <name type="scientific">Trichinella nelsoni</name>
    <dbReference type="NCBI Taxonomy" id="6336"/>
    <lineage>
        <taxon>Eukaryota</taxon>
        <taxon>Metazoa</taxon>
        <taxon>Ecdysozoa</taxon>
        <taxon>Nematoda</taxon>
        <taxon>Enoplea</taxon>
        <taxon>Dorylaimia</taxon>
        <taxon>Trichinellida</taxon>
        <taxon>Trichinellidae</taxon>
        <taxon>Trichinella</taxon>
    </lineage>
</organism>
<evidence type="ECO:0000313" key="1">
    <source>
        <dbReference type="EMBL" id="KRX12262.1"/>
    </source>
</evidence>
<dbReference type="EMBL" id="JYDL01000579">
    <property type="protein sequence ID" value="KRX12262.1"/>
    <property type="molecule type" value="Genomic_DNA"/>
</dbReference>
<name>A0A0V0RCM2_9BILA</name>
<sequence length="30" mass="3280">MAIGNLYNKKIGILPENSRQGILILNVPVT</sequence>
<accession>A0A0V0RCM2</accession>
<comment type="caution">
    <text evidence="1">The sequence shown here is derived from an EMBL/GenBank/DDBJ whole genome shotgun (WGS) entry which is preliminary data.</text>
</comment>
<gene>
    <name evidence="1" type="ORF">T07_8461</name>
</gene>